<evidence type="ECO:0000313" key="21">
    <source>
        <dbReference type="Proteomes" id="UP000598996"/>
    </source>
</evidence>
<keyword evidence="15" id="KW-0175">Coiled coil</keyword>
<dbReference type="InterPro" id="IPR003661">
    <property type="entry name" value="HisK_dim/P_dom"/>
</dbReference>
<dbReference type="InterPro" id="IPR035965">
    <property type="entry name" value="PAS-like_dom_sf"/>
</dbReference>
<evidence type="ECO:0000256" key="6">
    <source>
        <dbReference type="ARBA" id="ARBA00022679"/>
    </source>
</evidence>
<dbReference type="PANTHER" id="PTHR42878:SF7">
    <property type="entry name" value="SENSOR HISTIDINE KINASE GLRK"/>
    <property type="match status" value="1"/>
</dbReference>
<dbReference type="SUPFAM" id="SSF55874">
    <property type="entry name" value="ATPase domain of HSP90 chaperone/DNA topoisomerase II/histidine kinase"/>
    <property type="match status" value="1"/>
</dbReference>
<evidence type="ECO:0000256" key="1">
    <source>
        <dbReference type="ARBA" id="ARBA00000085"/>
    </source>
</evidence>
<evidence type="ECO:0000256" key="8">
    <source>
        <dbReference type="ARBA" id="ARBA00022741"/>
    </source>
</evidence>
<evidence type="ECO:0000259" key="19">
    <source>
        <dbReference type="PROSITE" id="PS50113"/>
    </source>
</evidence>
<dbReference type="SUPFAM" id="SSF47384">
    <property type="entry name" value="Homodimeric domain of signal transducing histidine kinase"/>
    <property type="match status" value="1"/>
</dbReference>
<proteinExistence type="predicted"/>
<evidence type="ECO:0000259" key="17">
    <source>
        <dbReference type="PROSITE" id="PS50109"/>
    </source>
</evidence>
<dbReference type="InterPro" id="IPR001610">
    <property type="entry name" value="PAC"/>
</dbReference>
<feature type="domain" description="PAS" evidence="18">
    <location>
        <begin position="306"/>
        <end position="361"/>
    </location>
</feature>
<dbReference type="RefSeq" id="WP_202995486.1">
    <property type="nucleotide sequence ID" value="NZ_JAENHO010000009.1"/>
</dbReference>
<dbReference type="SUPFAM" id="SSF55785">
    <property type="entry name" value="PYP-like sensor domain (PAS domain)"/>
    <property type="match status" value="1"/>
</dbReference>
<dbReference type="Gene3D" id="3.30.565.10">
    <property type="entry name" value="Histidine kinase-like ATPase, C-terminal domain"/>
    <property type="match status" value="1"/>
</dbReference>
<accession>A0ABS1VWK1</accession>
<comment type="subcellular location">
    <subcellularLocation>
        <location evidence="3">Cell membrane</location>
    </subcellularLocation>
    <subcellularLocation>
        <location evidence="2">Membrane</location>
        <topology evidence="2">Multi-pass membrane protein</topology>
    </subcellularLocation>
</comment>
<dbReference type="InterPro" id="IPR005467">
    <property type="entry name" value="His_kinase_dom"/>
</dbReference>
<keyword evidence="7 16" id="KW-0812">Transmembrane</keyword>
<sequence>MRGLREWWRSAVVPLVVWLLLVVVGSGVLLWQQNDSRQAVAERFEHGVGTLGDFMTGVATEVLTREKIQAQASLADPVVAARDFERAVAGFGYPSALLLDSQGRVLHVSPADPKIVGTDIAVRYAHLREALQGRPAVSGVVDSAAAQIPVVAFAVPFETGQGRRVFSGAVPIRASPLATYFTSALSLTGARVQLVDTSGNIVAGTEAFTTSTPTLAEEDEPLAAALTQDREGRYLDEGHWWRYSSVAVKDTPWRLSATVSEDVLFGQLHNTEYAGLAALGGAALVGLAVVVAVGRARSSRRELLLSERRFRKVFETSRIGMVLTDPQGRCLRLNPASSQIFGLAEDDLLDKSLIDYTHPDDAGLTDGPVRDCVAGRTDGFDLDKRYLRADGQVVEASITAAVIRDEEERPLYFATQIIDVTERNTLERERARALAELADRAEQLQDANTHLADVMAMLSHDVRQPLAKIVGLGGLVVEEWAGLPEHTKVNYVQRMTAAGHRANDLVTDILMLAQFDAGAMMARPVRLDVSHAVREAVSAFHLSSGTPISVIAPDETTGLADPGQLQLILGNLMTNASKYGRPPIVVTVANTGELVAISVADHGEGVPAEFVPHLFDRFARAGSGVATTTAGTGLGLYLVRQLAQAGGLDVSYEPNQPNGAVFTVTVPRTSPTSRMWDSETVKAG</sequence>
<dbReference type="InterPro" id="IPR036097">
    <property type="entry name" value="HisK_dim/P_sf"/>
</dbReference>
<dbReference type="CDD" id="cd00082">
    <property type="entry name" value="HisKA"/>
    <property type="match status" value="1"/>
</dbReference>
<feature type="coiled-coil region" evidence="15">
    <location>
        <begin position="423"/>
        <end position="454"/>
    </location>
</feature>
<evidence type="ECO:0000256" key="14">
    <source>
        <dbReference type="ARBA" id="ARBA00039401"/>
    </source>
</evidence>
<keyword evidence="6" id="KW-0808">Transferase</keyword>
<evidence type="ECO:0000256" key="15">
    <source>
        <dbReference type="SAM" id="Coils"/>
    </source>
</evidence>
<dbReference type="EMBL" id="JAENHO010000009">
    <property type="protein sequence ID" value="MBL7258835.1"/>
    <property type="molecule type" value="Genomic_DNA"/>
</dbReference>
<evidence type="ECO:0000313" key="20">
    <source>
        <dbReference type="EMBL" id="MBL7258835.1"/>
    </source>
</evidence>
<dbReference type="InterPro" id="IPR050351">
    <property type="entry name" value="BphY/WalK/GraS-like"/>
</dbReference>
<keyword evidence="13 16" id="KW-0472">Membrane</keyword>
<keyword evidence="10" id="KW-0067">ATP-binding</keyword>
<evidence type="ECO:0000256" key="9">
    <source>
        <dbReference type="ARBA" id="ARBA00022777"/>
    </source>
</evidence>
<dbReference type="Pfam" id="PF02518">
    <property type="entry name" value="HATPase_c"/>
    <property type="match status" value="1"/>
</dbReference>
<keyword evidence="9" id="KW-0418">Kinase</keyword>
<protein>
    <recommendedName>
        <fullName evidence="14">Sensor-like histidine kinase SenX3</fullName>
        <ecNumber evidence="4">2.7.13.3</ecNumber>
    </recommendedName>
</protein>
<feature type="transmembrane region" description="Helical" evidence="16">
    <location>
        <begin position="12"/>
        <end position="31"/>
    </location>
</feature>
<dbReference type="PRINTS" id="PR00344">
    <property type="entry name" value="BCTRLSENSOR"/>
</dbReference>
<dbReference type="InterPro" id="IPR000700">
    <property type="entry name" value="PAS-assoc_C"/>
</dbReference>
<dbReference type="Gene3D" id="3.30.450.20">
    <property type="entry name" value="PAS domain"/>
    <property type="match status" value="2"/>
</dbReference>
<dbReference type="InterPro" id="IPR004358">
    <property type="entry name" value="Sig_transdc_His_kin-like_C"/>
</dbReference>
<dbReference type="PANTHER" id="PTHR42878">
    <property type="entry name" value="TWO-COMPONENT HISTIDINE KINASE"/>
    <property type="match status" value="1"/>
</dbReference>
<dbReference type="InterPro" id="IPR003594">
    <property type="entry name" value="HATPase_dom"/>
</dbReference>
<reference evidence="20 21" key="1">
    <citation type="submission" date="2021-01" db="EMBL/GenBank/DDBJ databases">
        <title>Actinoplanes sp. nov. LDG1-01 isolated from lichen.</title>
        <authorList>
            <person name="Saeng-In P."/>
            <person name="Phongsopitanun W."/>
            <person name="Kanchanasin P."/>
            <person name="Yuki M."/>
            <person name="Kudo T."/>
            <person name="Ohkuma M."/>
            <person name="Tanasupawat S."/>
        </authorList>
    </citation>
    <scope>NUCLEOTIDE SEQUENCE [LARGE SCALE GENOMIC DNA]</scope>
    <source>
        <strain evidence="20 21">LDG1-01</strain>
    </source>
</reference>
<evidence type="ECO:0000256" key="16">
    <source>
        <dbReference type="SAM" id="Phobius"/>
    </source>
</evidence>
<keyword evidence="5" id="KW-0597">Phosphoprotein</keyword>
<dbReference type="SMART" id="SM00388">
    <property type="entry name" value="HisKA"/>
    <property type="match status" value="1"/>
</dbReference>
<dbReference type="PROSITE" id="PS50112">
    <property type="entry name" value="PAS"/>
    <property type="match status" value="1"/>
</dbReference>
<dbReference type="EC" id="2.7.13.3" evidence="4"/>
<keyword evidence="11 16" id="KW-1133">Transmembrane helix</keyword>
<dbReference type="InterPro" id="IPR036890">
    <property type="entry name" value="HATPase_C_sf"/>
</dbReference>
<dbReference type="SMART" id="SM00387">
    <property type="entry name" value="HATPase_c"/>
    <property type="match status" value="1"/>
</dbReference>
<evidence type="ECO:0000256" key="13">
    <source>
        <dbReference type="ARBA" id="ARBA00023136"/>
    </source>
</evidence>
<dbReference type="InterPro" id="IPR000014">
    <property type="entry name" value="PAS"/>
</dbReference>
<keyword evidence="21" id="KW-1185">Reference proteome</keyword>
<dbReference type="InterPro" id="IPR013767">
    <property type="entry name" value="PAS_fold"/>
</dbReference>
<dbReference type="PROSITE" id="PS50113">
    <property type="entry name" value="PAC"/>
    <property type="match status" value="1"/>
</dbReference>
<keyword evidence="8" id="KW-0547">Nucleotide-binding</keyword>
<dbReference type="CDD" id="cd00130">
    <property type="entry name" value="PAS"/>
    <property type="match status" value="1"/>
</dbReference>
<comment type="catalytic activity">
    <reaction evidence="1">
        <text>ATP + protein L-histidine = ADP + protein N-phospho-L-histidine.</text>
        <dbReference type="EC" id="2.7.13.3"/>
    </reaction>
</comment>
<dbReference type="Proteomes" id="UP000598996">
    <property type="component" value="Unassembled WGS sequence"/>
</dbReference>
<dbReference type="PROSITE" id="PS50109">
    <property type="entry name" value="HIS_KIN"/>
    <property type="match status" value="1"/>
</dbReference>
<dbReference type="Pfam" id="PF00512">
    <property type="entry name" value="HisKA"/>
    <property type="match status" value="1"/>
</dbReference>
<evidence type="ECO:0000256" key="4">
    <source>
        <dbReference type="ARBA" id="ARBA00012438"/>
    </source>
</evidence>
<evidence type="ECO:0000256" key="11">
    <source>
        <dbReference type="ARBA" id="ARBA00022989"/>
    </source>
</evidence>
<dbReference type="Pfam" id="PF00989">
    <property type="entry name" value="PAS"/>
    <property type="match status" value="1"/>
</dbReference>
<organism evidence="20 21">
    <name type="scientific">Paractinoplanes lichenicola</name>
    <dbReference type="NCBI Taxonomy" id="2802976"/>
    <lineage>
        <taxon>Bacteria</taxon>
        <taxon>Bacillati</taxon>
        <taxon>Actinomycetota</taxon>
        <taxon>Actinomycetes</taxon>
        <taxon>Micromonosporales</taxon>
        <taxon>Micromonosporaceae</taxon>
        <taxon>Paractinoplanes</taxon>
    </lineage>
</organism>
<keyword evidence="12" id="KW-0902">Two-component regulatory system</keyword>
<comment type="caution">
    <text evidence="20">The sequence shown here is derived from an EMBL/GenBank/DDBJ whole genome shotgun (WGS) entry which is preliminary data.</text>
</comment>
<evidence type="ECO:0000256" key="3">
    <source>
        <dbReference type="ARBA" id="ARBA00004236"/>
    </source>
</evidence>
<dbReference type="SMART" id="SM00086">
    <property type="entry name" value="PAC"/>
    <property type="match status" value="1"/>
</dbReference>
<name>A0ABS1VWK1_9ACTN</name>
<evidence type="ECO:0000256" key="7">
    <source>
        <dbReference type="ARBA" id="ARBA00022692"/>
    </source>
</evidence>
<evidence type="ECO:0000256" key="5">
    <source>
        <dbReference type="ARBA" id="ARBA00022553"/>
    </source>
</evidence>
<dbReference type="NCBIfam" id="TIGR00229">
    <property type="entry name" value="sensory_box"/>
    <property type="match status" value="1"/>
</dbReference>
<dbReference type="SMART" id="SM00091">
    <property type="entry name" value="PAS"/>
    <property type="match status" value="1"/>
</dbReference>
<feature type="domain" description="Histidine kinase" evidence="17">
    <location>
        <begin position="457"/>
        <end position="670"/>
    </location>
</feature>
<evidence type="ECO:0000256" key="2">
    <source>
        <dbReference type="ARBA" id="ARBA00004141"/>
    </source>
</evidence>
<gene>
    <name evidence="20" type="ORF">JKJ07_31440</name>
</gene>
<feature type="domain" description="PAC" evidence="19">
    <location>
        <begin position="380"/>
        <end position="432"/>
    </location>
</feature>
<dbReference type="Gene3D" id="1.10.287.130">
    <property type="match status" value="1"/>
</dbReference>
<evidence type="ECO:0000256" key="10">
    <source>
        <dbReference type="ARBA" id="ARBA00022840"/>
    </source>
</evidence>
<evidence type="ECO:0000256" key="12">
    <source>
        <dbReference type="ARBA" id="ARBA00023012"/>
    </source>
</evidence>
<evidence type="ECO:0000259" key="18">
    <source>
        <dbReference type="PROSITE" id="PS50112"/>
    </source>
</evidence>